<accession>A0ABR1XPR4</accession>
<feature type="compositionally biased region" description="Polar residues" evidence="2">
    <location>
        <begin position="544"/>
        <end position="554"/>
    </location>
</feature>
<proteinExistence type="predicted"/>
<feature type="compositionally biased region" description="Basic and acidic residues" evidence="2">
    <location>
        <begin position="593"/>
        <end position="603"/>
    </location>
</feature>
<feature type="region of interest" description="Disordered" evidence="2">
    <location>
        <begin position="508"/>
        <end position="647"/>
    </location>
</feature>
<feature type="compositionally biased region" description="Basic residues" evidence="2">
    <location>
        <begin position="9"/>
        <end position="20"/>
    </location>
</feature>
<feature type="region of interest" description="Disordered" evidence="2">
    <location>
        <begin position="671"/>
        <end position="736"/>
    </location>
</feature>
<feature type="region of interest" description="Disordered" evidence="2">
    <location>
        <begin position="243"/>
        <end position="290"/>
    </location>
</feature>
<feature type="compositionally biased region" description="Basic residues" evidence="2">
    <location>
        <begin position="58"/>
        <end position="68"/>
    </location>
</feature>
<evidence type="ECO:0000313" key="4">
    <source>
        <dbReference type="Proteomes" id="UP001456524"/>
    </source>
</evidence>
<dbReference type="Proteomes" id="UP001456524">
    <property type="component" value="Unassembled WGS sequence"/>
</dbReference>
<evidence type="ECO:0000256" key="2">
    <source>
        <dbReference type="SAM" id="MobiDB-lite"/>
    </source>
</evidence>
<sequence length="862" mass="97217">MPSSGRSRSNSRQRPHRRSWRPSFLSRSRSARPRTGVQHDNASGVSDQPYHSRGFNSLRRHLRLPRHRPVPDQPAGEGADQVRRQRHPRGHGSFDLRRADTGAPNHSTVDAFPQFSRRDLDAIQRRGPLSSQETDPSDPIYQTGRLLNPRRHWPFNLRRVNTRAPDRPTTNTFPQLSSTDLEAIRRGGIQSSQENRRSDPIYQRPRLSNPSRAEKPSDLYFFPPPPGHLRKLNIFSVRTPDLPLPHGFGEEGGGNNDNVAETPTAPANPSDGQGSQHRALSSANGRQSRVLRTLAIRRKDELKSHATEPAAGHDPSSPSDAQFSFDPRASRDSDIIINNTLDQRMAALAAAIKRERIKIQLNAVKEQERMLQEARERLPLERERQRGRAIKAMEKQNKRQERRLRADRRRQRLADTIFGRRVSTISGSYNAFRQGQEQRRLSSRFFKMVDQGKQKSRQKERSRRHVEILEAKKRRQDWIQCERNARRKELAKRFKESSLGKAFEKFRGKLSKKKPSTESQTVTDVLRRSSDPGETAAPREDHQNIQVSQRTTQPRVDDQSPLEAQREAQDDARRADNEESSKSSSSSSSDSDQTDHQPPHDDSSGGPPPGPSGGDGSSKRPPAPDSSNTGGGTTKRQSAALSYSSEHTLSTPLHRPWHRYQANQGCCHALRTSHTPHHSSPLRVSEFPPMDEEPSSCQKTLGCHSHASASGSPQKGKDSCASKSEMEPPQFETHPVPVVSMSSNHSIDSDSTDGMPHVSLQHLTQLFVYHSDKLRQTYGELKRRELDVMQHSVDCMLPVLEDAQQRLLFASQQNDYFEVEPVDEIPGSEADGLAQKHVQLDSVKEPSLSQTSQWSTQLPEIL</sequence>
<feature type="compositionally biased region" description="Basic and acidic residues" evidence="2">
    <location>
        <begin position="564"/>
        <end position="581"/>
    </location>
</feature>
<feature type="coiled-coil region" evidence="1">
    <location>
        <begin position="354"/>
        <end position="410"/>
    </location>
</feature>
<dbReference type="EMBL" id="JBBWUH010000007">
    <property type="protein sequence ID" value="KAK8162117.1"/>
    <property type="molecule type" value="Genomic_DNA"/>
</dbReference>
<evidence type="ECO:0000313" key="3">
    <source>
        <dbReference type="EMBL" id="KAK8162117.1"/>
    </source>
</evidence>
<comment type="caution">
    <text evidence="3">The sequence shown here is derived from an EMBL/GenBank/DDBJ whole genome shotgun (WGS) entry which is preliminary data.</text>
</comment>
<feature type="region of interest" description="Disordered" evidence="2">
    <location>
        <begin position="303"/>
        <end position="327"/>
    </location>
</feature>
<feature type="compositionally biased region" description="Polar residues" evidence="2">
    <location>
        <begin position="257"/>
        <end position="287"/>
    </location>
</feature>
<organism evidence="3 4">
    <name type="scientific">Phyllosticta citrichinensis</name>
    <dbReference type="NCBI Taxonomy" id="1130410"/>
    <lineage>
        <taxon>Eukaryota</taxon>
        <taxon>Fungi</taxon>
        <taxon>Dikarya</taxon>
        <taxon>Ascomycota</taxon>
        <taxon>Pezizomycotina</taxon>
        <taxon>Dothideomycetes</taxon>
        <taxon>Dothideomycetes incertae sedis</taxon>
        <taxon>Botryosphaeriales</taxon>
        <taxon>Phyllostictaceae</taxon>
        <taxon>Phyllosticta</taxon>
    </lineage>
</organism>
<evidence type="ECO:0000256" key="1">
    <source>
        <dbReference type="SAM" id="Coils"/>
    </source>
</evidence>
<name>A0ABR1XPR4_9PEZI</name>
<keyword evidence="1" id="KW-0175">Coiled coil</keyword>
<feature type="region of interest" description="Disordered" evidence="2">
    <location>
        <begin position="1"/>
        <end position="145"/>
    </location>
</feature>
<gene>
    <name evidence="3" type="ORF">IWX90DRAFT_289753</name>
</gene>
<feature type="compositionally biased region" description="Polar residues" evidence="2">
    <location>
        <begin position="634"/>
        <end position="647"/>
    </location>
</feature>
<feature type="region of interest" description="Disordered" evidence="2">
    <location>
        <begin position="159"/>
        <end position="224"/>
    </location>
</feature>
<protein>
    <submittedName>
        <fullName evidence="3">Uncharacterized protein</fullName>
    </submittedName>
</protein>
<keyword evidence="4" id="KW-1185">Reference proteome</keyword>
<feature type="compositionally biased region" description="Basic and acidic residues" evidence="2">
    <location>
        <begin position="715"/>
        <end position="726"/>
    </location>
</feature>
<feature type="compositionally biased region" description="Polar residues" evidence="2">
    <location>
        <begin position="168"/>
        <end position="180"/>
    </location>
</feature>
<reference evidence="3 4" key="1">
    <citation type="journal article" date="2022" name="G3 (Bethesda)">
        <title>Enemy or ally: a genomic approach to elucidate the lifestyle of Phyllosticta citrichinaensis.</title>
        <authorList>
            <person name="Buijs V.A."/>
            <person name="Groenewald J.Z."/>
            <person name="Haridas S."/>
            <person name="LaButti K.M."/>
            <person name="Lipzen A."/>
            <person name="Martin F.M."/>
            <person name="Barry K."/>
            <person name="Grigoriev I.V."/>
            <person name="Crous P.W."/>
            <person name="Seidl M.F."/>
        </authorList>
    </citation>
    <scope>NUCLEOTIDE SEQUENCE [LARGE SCALE GENOMIC DNA]</scope>
    <source>
        <strain evidence="3 4">CBS 129764</strain>
    </source>
</reference>
<feature type="compositionally biased region" description="Low complexity" evidence="2">
    <location>
        <begin position="582"/>
        <end position="591"/>
    </location>
</feature>
<feature type="compositionally biased region" description="Basic and acidic residues" evidence="2">
    <location>
        <begin position="525"/>
        <end position="543"/>
    </location>
</feature>